<dbReference type="Proteomes" id="UP001054811">
    <property type="component" value="Chromosome"/>
</dbReference>
<dbReference type="SUPFAM" id="SSF51658">
    <property type="entry name" value="Xylose isomerase-like"/>
    <property type="match status" value="1"/>
</dbReference>
<evidence type="ECO:0000313" key="3">
    <source>
        <dbReference type="EMBL" id="UUT34551.1"/>
    </source>
</evidence>
<name>A0ABY5NHH5_9MICO</name>
<gene>
    <name evidence="3" type="ORF">L2X98_28895</name>
</gene>
<accession>A0ABY5NHH5</accession>
<keyword evidence="1" id="KW-0119">Carbohydrate metabolism</keyword>
<dbReference type="InterPro" id="IPR036237">
    <property type="entry name" value="Xyl_isomerase-like_sf"/>
</dbReference>
<organism evidence="3 4">
    <name type="scientific">Microbacterium elymi</name>
    <dbReference type="NCBI Taxonomy" id="2909587"/>
    <lineage>
        <taxon>Bacteria</taxon>
        <taxon>Bacillati</taxon>
        <taxon>Actinomycetota</taxon>
        <taxon>Actinomycetes</taxon>
        <taxon>Micrococcales</taxon>
        <taxon>Microbacteriaceae</taxon>
        <taxon>Microbacterium</taxon>
    </lineage>
</organism>
<sequence length="198" mass="20779">MRAGADRVVLAAATGQDGYDSRPALDDEGWATLLGNLDRVAAAVREHGLAASLHPHIGTMIETRDEIDRVLAGTQIPLCLDTGHMTIGGTDVAAFVDEHAGRIGHVHVKDVDAALAARVRSGEIAYTDAVRHGLYTAIGTGDIDLDRIVGALERAGYRGVYVLERDVILDEAPQPGDGPAADVAAAATYLRNLLARAA</sequence>
<evidence type="ECO:0000259" key="2">
    <source>
        <dbReference type="Pfam" id="PF01261"/>
    </source>
</evidence>
<evidence type="ECO:0000313" key="4">
    <source>
        <dbReference type="Proteomes" id="UP001054811"/>
    </source>
</evidence>
<dbReference type="Gene3D" id="3.20.20.150">
    <property type="entry name" value="Divalent-metal-dependent TIM barrel enzymes"/>
    <property type="match status" value="1"/>
</dbReference>
<feature type="domain" description="Xylose isomerase-like TIM barrel" evidence="2">
    <location>
        <begin position="4"/>
        <end position="166"/>
    </location>
</feature>
<reference evidence="3" key="1">
    <citation type="submission" date="2022-01" db="EMBL/GenBank/DDBJ databases">
        <title>Microbacterium eymi and Microbacterium rhizovicinus sp. nov., isolated from the rhizospheric soil of Elymus tsukushiensis, a plant native to the Dokdo Islands, Republic of Korea.</title>
        <authorList>
            <person name="Hwang Y.J."/>
        </authorList>
    </citation>
    <scope>NUCLEOTIDE SEQUENCE</scope>
    <source>
        <strain evidence="3">KUDC0405</strain>
    </source>
</reference>
<dbReference type="PANTHER" id="PTHR12110">
    <property type="entry name" value="HYDROXYPYRUVATE ISOMERASE"/>
    <property type="match status" value="1"/>
</dbReference>
<evidence type="ECO:0000256" key="1">
    <source>
        <dbReference type="ARBA" id="ARBA00023277"/>
    </source>
</evidence>
<dbReference type="InterPro" id="IPR050312">
    <property type="entry name" value="IolE/XylAMocC-like"/>
</dbReference>
<dbReference type="EMBL" id="CP091139">
    <property type="protein sequence ID" value="UUT34551.1"/>
    <property type="molecule type" value="Genomic_DNA"/>
</dbReference>
<dbReference type="PANTHER" id="PTHR12110:SF41">
    <property type="entry name" value="INOSOSE DEHYDRATASE"/>
    <property type="match status" value="1"/>
</dbReference>
<protein>
    <submittedName>
        <fullName evidence="3">TIM barrel protein</fullName>
    </submittedName>
</protein>
<dbReference type="RefSeq" id="WP_259611076.1">
    <property type="nucleotide sequence ID" value="NZ_CP091139.2"/>
</dbReference>
<dbReference type="InterPro" id="IPR013022">
    <property type="entry name" value="Xyl_isomerase-like_TIM-brl"/>
</dbReference>
<keyword evidence="4" id="KW-1185">Reference proteome</keyword>
<proteinExistence type="predicted"/>
<dbReference type="Pfam" id="PF01261">
    <property type="entry name" value="AP_endonuc_2"/>
    <property type="match status" value="1"/>
</dbReference>